<keyword evidence="1" id="KW-0472">Membrane</keyword>
<keyword evidence="1" id="KW-0812">Transmembrane</keyword>
<keyword evidence="1" id="KW-1133">Transmembrane helix</keyword>
<name>A0A382DF15_9ZZZZ</name>
<evidence type="ECO:0000313" key="2">
    <source>
        <dbReference type="EMBL" id="SVB36213.1"/>
    </source>
</evidence>
<protein>
    <submittedName>
        <fullName evidence="2">Uncharacterized protein</fullName>
    </submittedName>
</protein>
<evidence type="ECO:0000256" key="1">
    <source>
        <dbReference type="SAM" id="Phobius"/>
    </source>
</evidence>
<accession>A0A382DF15</accession>
<proteinExistence type="predicted"/>
<dbReference type="EMBL" id="UINC01038756">
    <property type="protein sequence ID" value="SVB36213.1"/>
    <property type="molecule type" value="Genomic_DNA"/>
</dbReference>
<dbReference type="AlphaFoldDB" id="A0A382DF15"/>
<feature type="transmembrane region" description="Helical" evidence="1">
    <location>
        <begin position="16"/>
        <end position="36"/>
    </location>
</feature>
<feature type="transmembrane region" description="Helical" evidence="1">
    <location>
        <begin position="42"/>
        <end position="61"/>
    </location>
</feature>
<sequence>MIYGNFKNTTFTQSTMNINAGVGFFLALILRSFYPSALDTDWYWYMLGAIVFSLPGLVSSYKQFKSGYSLESIELTKRPFRTLG</sequence>
<organism evidence="2">
    <name type="scientific">marine metagenome</name>
    <dbReference type="NCBI Taxonomy" id="408172"/>
    <lineage>
        <taxon>unclassified sequences</taxon>
        <taxon>metagenomes</taxon>
        <taxon>ecological metagenomes</taxon>
    </lineage>
</organism>
<reference evidence="2" key="1">
    <citation type="submission" date="2018-05" db="EMBL/GenBank/DDBJ databases">
        <authorList>
            <person name="Lanie J.A."/>
            <person name="Ng W.-L."/>
            <person name="Kazmierczak K.M."/>
            <person name="Andrzejewski T.M."/>
            <person name="Davidsen T.M."/>
            <person name="Wayne K.J."/>
            <person name="Tettelin H."/>
            <person name="Glass J.I."/>
            <person name="Rusch D."/>
            <person name="Podicherti R."/>
            <person name="Tsui H.-C.T."/>
            <person name="Winkler M.E."/>
        </authorList>
    </citation>
    <scope>NUCLEOTIDE SEQUENCE</scope>
</reference>
<gene>
    <name evidence="2" type="ORF">METZ01_LOCUS189067</name>
</gene>